<dbReference type="STRING" id="49186.SAMN05421647_11352"/>
<accession>A0A1N6XAU6</accession>
<dbReference type="Proteomes" id="UP000186895">
    <property type="component" value="Unassembled WGS sequence"/>
</dbReference>
<evidence type="ECO:0000256" key="1">
    <source>
        <dbReference type="SAM" id="MobiDB-lite"/>
    </source>
</evidence>
<feature type="region of interest" description="Disordered" evidence="1">
    <location>
        <begin position="1"/>
        <end position="63"/>
    </location>
</feature>
<keyword evidence="2" id="KW-1133">Transmembrane helix</keyword>
<proteinExistence type="predicted"/>
<keyword evidence="4" id="KW-1185">Reference proteome</keyword>
<dbReference type="AlphaFoldDB" id="A0A1N6XAU6"/>
<reference evidence="4" key="1">
    <citation type="submission" date="2017-01" db="EMBL/GenBank/DDBJ databases">
        <authorList>
            <person name="Varghese N."/>
            <person name="Submissions S."/>
        </authorList>
    </citation>
    <scope>NUCLEOTIDE SEQUENCE [LARGE SCALE GENOMIC DNA]</scope>
    <source>
        <strain evidence="4">DSM 7027</strain>
    </source>
</reference>
<keyword evidence="2" id="KW-0812">Transmembrane</keyword>
<organism evidence="3 4">
    <name type="scientific">Marinobacterium stanieri</name>
    <dbReference type="NCBI Taxonomy" id="49186"/>
    <lineage>
        <taxon>Bacteria</taxon>
        <taxon>Pseudomonadati</taxon>
        <taxon>Pseudomonadota</taxon>
        <taxon>Gammaproteobacteria</taxon>
        <taxon>Oceanospirillales</taxon>
        <taxon>Oceanospirillaceae</taxon>
        <taxon>Marinobacterium</taxon>
    </lineage>
</organism>
<evidence type="ECO:0000313" key="4">
    <source>
        <dbReference type="Proteomes" id="UP000186895"/>
    </source>
</evidence>
<evidence type="ECO:0000313" key="3">
    <source>
        <dbReference type="EMBL" id="SIQ99390.1"/>
    </source>
</evidence>
<dbReference type="RefSeq" id="WP_139327257.1">
    <property type="nucleotide sequence ID" value="NZ_FTMN01000013.1"/>
</dbReference>
<protein>
    <submittedName>
        <fullName evidence="3">Uncharacterized protein</fullName>
    </submittedName>
</protein>
<sequence>MAHDEHGSLDPTLGLREPSDEEHELEDLKKMLDEEDVAENAGSSEKGKQTDTDTEAVEAPKKRKKGVNPVLKLMVGFMGLAVLGVGGAAAYMSVGGGFNQTNAQFQPVDLPARPAIQTKPAVGTTQPASVQPQAAGAYSAPAAQAQPVQVPVFTMNTGTGAATGMPSHEPGYSNPQTQAGNEHARATQLGGLAHREGNDPLPLSEGSSAAHVSLLNEMNALKNEFNRQTAKFNEFDSAATVLHQTHGDQLRYMKDALREQSKVILEMQKEMQRLAEVVSTQKAGGSDAKLIARVEKLEKTAELTEKHEKDMKWVSYTRMCEVEKSLGISRWASYCGFDAKEAANEVITGNSPVPVMTPVQPAGKGPQESVSAEVPATVGGFTSPSMPLGVQSMVPAAQSQNPCSYASKEWKLAMLSDSSAMIVRLSDGYRTLLEMHSPVPGLGRVQMFVDRDYPQYIQFTNGIICGG</sequence>
<gene>
    <name evidence="3" type="ORF">SAMN05421647_11352</name>
</gene>
<feature type="transmembrane region" description="Helical" evidence="2">
    <location>
        <begin position="70"/>
        <end position="92"/>
    </location>
</feature>
<evidence type="ECO:0000256" key="2">
    <source>
        <dbReference type="SAM" id="Phobius"/>
    </source>
</evidence>
<dbReference type="EMBL" id="FTMN01000013">
    <property type="protein sequence ID" value="SIQ99390.1"/>
    <property type="molecule type" value="Genomic_DNA"/>
</dbReference>
<name>A0A1N6XAU6_9GAMM</name>
<keyword evidence="2" id="KW-0472">Membrane</keyword>